<name>I5B662_9BACT</name>
<keyword evidence="1" id="KW-0812">Transmembrane</keyword>
<sequence>MVKKKFRRFLYHYLFPYAGLFLVRLLSATYRIRIVDPDNEQNILKAGGRLVYASWHQRFFPGITFFSNRKPIAIMISQSRDGEMAARTVTILGWRAVRGSSSHGGDQALETMKILARQGYKIGHIVDGPQGPFGVVKPGLIRIAQYAQLPIVPVIMSGQNLWAFNSWDRFMVPKPFSRVIIRFGSPIHVPRDMGKDGFGQMQAHVTQTLKQLYADTDAVWQDEVRLREIFG</sequence>
<keyword evidence="1" id="KW-0472">Membrane</keyword>
<keyword evidence="4" id="KW-1185">Reference proteome</keyword>
<gene>
    <name evidence="3" type="ORF">DespoDRAFT_03188</name>
</gene>
<evidence type="ECO:0000259" key="2">
    <source>
        <dbReference type="Pfam" id="PF04028"/>
    </source>
</evidence>
<dbReference type="Proteomes" id="UP000005778">
    <property type="component" value="Chromosome"/>
</dbReference>
<reference evidence="3 4" key="1">
    <citation type="submission" date="2011-09" db="EMBL/GenBank/DDBJ databases">
        <authorList>
            <consortium name="US DOE Joint Genome Institute (JGI-PGF)"/>
            <person name="Lucas S."/>
            <person name="Han J."/>
            <person name="Lapidus A."/>
            <person name="Cheng J.-F."/>
            <person name="Goodwin L."/>
            <person name="Pitluck S."/>
            <person name="Peters L."/>
            <person name="Land M.L."/>
            <person name="Hauser L."/>
            <person name="Orellana R."/>
            <person name="Lovley D."/>
            <person name="Woyke T.J."/>
        </authorList>
    </citation>
    <scope>NUCLEOTIDE SEQUENCE [LARGE SCALE GENOMIC DNA]</scope>
    <source>
        <strain evidence="3 4">2ac9</strain>
    </source>
</reference>
<dbReference type="InterPro" id="IPR007172">
    <property type="entry name" value="DUF374"/>
</dbReference>
<dbReference type="AlphaFoldDB" id="I5B662"/>
<dbReference type="SUPFAM" id="SSF69593">
    <property type="entry name" value="Glycerol-3-phosphate (1)-acyltransferase"/>
    <property type="match status" value="1"/>
</dbReference>
<dbReference type="CDD" id="cd07983">
    <property type="entry name" value="LPLAT_DUF374-like"/>
    <property type="match status" value="1"/>
</dbReference>
<dbReference type="Pfam" id="PF04028">
    <property type="entry name" value="DUF374"/>
    <property type="match status" value="1"/>
</dbReference>
<dbReference type="EMBL" id="CM001488">
    <property type="protein sequence ID" value="EIM64975.1"/>
    <property type="molecule type" value="Genomic_DNA"/>
</dbReference>
<evidence type="ECO:0000313" key="4">
    <source>
        <dbReference type="Proteomes" id="UP000005778"/>
    </source>
</evidence>
<accession>I5B662</accession>
<feature type="transmembrane region" description="Helical" evidence="1">
    <location>
        <begin position="12"/>
        <end position="32"/>
    </location>
</feature>
<keyword evidence="1" id="KW-1133">Transmembrane helix</keyword>
<dbReference type="RefSeq" id="WP_004074695.1">
    <property type="nucleotide sequence ID" value="NZ_CM001488.1"/>
</dbReference>
<dbReference type="STRING" id="879212.DespoDRAFT_03188"/>
<dbReference type="HOGENOM" id="CLU_086327_1_1_7"/>
<feature type="domain" description="DUF374" evidence="2">
    <location>
        <begin position="66"/>
        <end position="132"/>
    </location>
</feature>
<evidence type="ECO:0000256" key="1">
    <source>
        <dbReference type="SAM" id="Phobius"/>
    </source>
</evidence>
<proteinExistence type="predicted"/>
<dbReference type="eggNOG" id="COG2121">
    <property type="taxonomic scope" value="Bacteria"/>
</dbReference>
<evidence type="ECO:0000313" key="3">
    <source>
        <dbReference type="EMBL" id="EIM64975.1"/>
    </source>
</evidence>
<dbReference type="OrthoDB" id="9810508at2"/>
<organism evidence="3 4">
    <name type="scientific">Desulfobacter postgatei 2ac9</name>
    <dbReference type="NCBI Taxonomy" id="879212"/>
    <lineage>
        <taxon>Bacteria</taxon>
        <taxon>Pseudomonadati</taxon>
        <taxon>Thermodesulfobacteriota</taxon>
        <taxon>Desulfobacteria</taxon>
        <taxon>Desulfobacterales</taxon>
        <taxon>Desulfobacteraceae</taxon>
        <taxon>Desulfobacter</taxon>
    </lineage>
</organism>
<protein>
    <recommendedName>
        <fullName evidence="2">DUF374 domain-containing protein</fullName>
    </recommendedName>
</protein>
<reference evidence="3 4" key="2">
    <citation type="submission" date="2012-02" db="EMBL/GenBank/DDBJ databases">
        <title>Improved High-Quality Draft sequence of Desulfobacter postgatei 2ac9.</title>
        <authorList>
            <consortium name="US DOE Joint Genome Institute"/>
            <person name="Lucas S."/>
            <person name="Han J."/>
            <person name="Lapidus A."/>
            <person name="Cheng J.-F."/>
            <person name="Goodwin L."/>
            <person name="Pitluck S."/>
            <person name="Peters L."/>
            <person name="Ovchinnikova G."/>
            <person name="Held B."/>
            <person name="Detter J.C."/>
            <person name="Han C."/>
            <person name="Tapia R."/>
            <person name="Land M."/>
            <person name="Hauser L."/>
            <person name="Kyrpides N."/>
            <person name="Ivanova N."/>
            <person name="Pagani I."/>
            <person name="Orellana R."/>
            <person name="Lovley D."/>
            <person name="Woyke T."/>
        </authorList>
    </citation>
    <scope>NUCLEOTIDE SEQUENCE [LARGE SCALE GENOMIC DNA]</scope>
    <source>
        <strain evidence="3 4">2ac9</strain>
    </source>
</reference>